<organism evidence="2 3">
    <name type="scientific">Microscilla marina ATCC 23134</name>
    <dbReference type="NCBI Taxonomy" id="313606"/>
    <lineage>
        <taxon>Bacteria</taxon>
        <taxon>Pseudomonadati</taxon>
        <taxon>Bacteroidota</taxon>
        <taxon>Cytophagia</taxon>
        <taxon>Cytophagales</taxon>
        <taxon>Microscillaceae</taxon>
        <taxon>Microscilla</taxon>
    </lineage>
</organism>
<dbReference type="Proteomes" id="UP000004095">
    <property type="component" value="Unassembled WGS sequence"/>
</dbReference>
<dbReference type="SUPFAM" id="SSF51430">
    <property type="entry name" value="NAD(P)-linked oxidoreductase"/>
    <property type="match status" value="1"/>
</dbReference>
<dbReference type="PANTHER" id="PTHR43312:SF1">
    <property type="entry name" value="NADP-DEPENDENT OXIDOREDUCTASE DOMAIN-CONTAINING PROTEIN"/>
    <property type="match status" value="1"/>
</dbReference>
<dbReference type="Gene3D" id="3.20.20.100">
    <property type="entry name" value="NADP-dependent oxidoreductase domain"/>
    <property type="match status" value="1"/>
</dbReference>
<dbReference type="PRINTS" id="PR00069">
    <property type="entry name" value="ALDKETRDTASE"/>
</dbReference>
<reference evidence="2 3" key="1">
    <citation type="submission" date="2007-01" db="EMBL/GenBank/DDBJ databases">
        <authorList>
            <person name="Haygood M."/>
            <person name="Podell S."/>
            <person name="Anderson C."/>
            <person name="Hopkinson B."/>
            <person name="Roe K."/>
            <person name="Barbeau K."/>
            <person name="Gaasterland T."/>
            <person name="Ferriera S."/>
            <person name="Johnson J."/>
            <person name="Kravitz S."/>
            <person name="Beeson K."/>
            <person name="Sutton G."/>
            <person name="Rogers Y.-H."/>
            <person name="Friedman R."/>
            <person name="Frazier M."/>
            <person name="Venter J.C."/>
        </authorList>
    </citation>
    <scope>NUCLEOTIDE SEQUENCE [LARGE SCALE GENOMIC DNA]</scope>
    <source>
        <strain evidence="2 3">ATCC 23134</strain>
    </source>
</reference>
<dbReference type="eggNOG" id="COG0667">
    <property type="taxonomic scope" value="Bacteria"/>
</dbReference>
<dbReference type="PROSITE" id="PS51257">
    <property type="entry name" value="PROKAR_LIPOPROTEIN"/>
    <property type="match status" value="1"/>
</dbReference>
<keyword evidence="3" id="KW-1185">Reference proteome</keyword>
<protein>
    <submittedName>
        <fullName evidence="2">Oxidoreductase</fullName>
    </submittedName>
</protein>
<dbReference type="GO" id="GO:0016491">
    <property type="term" value="F:oxidoreductase activity"/>
    <property type="evidence" value="ECO:0007669"/>
    <property type="project" value="InterPro"/>
</dbReference>
<evidence type="ECO:0000313" key="2">
    <source>
        <dbReference type="EMBL" id="EAY27724.1"/>
    </source>
</evidence>
<proteinExistence type="predicted"/>
<evidence type="ECO:0000259" key="1">
    <source>
        <dbReference type="Pfam" id="PF00248"/>
    </source>
</evidence>
<name>A1ZPI5_MICM2</name>
<feature type="domain" description="NADP-dependent oxidoreductase" evidence="1">
    <location>
        <begin position="16"/>
        <end position="288"/>
    </location>
</feature>
<dbReference type="RefSeq" id="WP_002699074.1">
    <property type="nucleotide sequence ID" value="NZ_AAWS01000021.1"/>
</dbReference>
<comment type="caution">
    <text evidence="2">The sequence shown here is derived from an EMBL/GenBank/DDBJ whole genome shotgun (WGS) entry which is preliminary data.</text>
</comment>
<dbReference type="InterPro" id="IPR023210">
    <property type="entry name" value="NADP_OxRdtase_dom"/>
</dbReference>
<accession>A1ZPI5</accession>
<evidence type="ECO:0000313" key="3">
    <source>
        <dbReference type="Proteomes" id="UP000004095"/>
    </source>
</evidence>
<sequence>MKYNQLGRSSLQVSQIAFGCMSLQSTQAQPVRVVREALDLGINFFDTADLYEQGKNEILLGRALGQKRQEVIIATKVGNQWNAEGTAWNWNPRKDYIITAIENSLKRLSTDYIDLYQLHGGTIDDPIDEVIEAFEQLKTHGKIRAYGISSIRPNVIREYVSRSNIDSVMMQYSLLDRRPEETCLDLLYQRQVSVITRGSLAKGLLAGKSAQSYLDHSTTVIQNVAATIQKIGSKNQITPALTACQYVLQKPVVASAVVGFRTNEQLRDCTNGNQVPALTTDDYAMLQNSVAPSQYTAHR</sequence>
<dbReference type="Pfam" id="PF00248">
    <property type="entry name" value="Aldo_ket_red"/>
    <property type="match status" value="1"/>
</dbReference>
<dbReference type="EMBL" id="AAWS01000021">
    <property type="protein sequence ID" value="EAY27724.1"/>
    <property type="molecule type" value="Genomic_DNA"/>
</dbReference>
<dbReference type="AlphaFoldDB" id="A1ZPI5"/>
<dbReference type="InterPro" id="IPR020471">
    <property type="entry name" value="AKR"/>
</dbReference>
<dbReference type="InterPro" id="IPR036812">
    <property type="entry name" value="NAD(P)_OxRdtase_dom_sf"/>
</dbReference>
<dbReference type="OrthoDB" id="9773828at2"/>
<gene>
    <name evidence="2" type="ORF">M23134_03793</name>
</gene>
<dbReference type="InterPro" id="IPR053135">
    <property type="entry name" value="AKR2_Oxidoreductase"/>
</dbReference>
<dbReference type="PANTHER" id="PTHR43312">
    <property type="entry name" value="D-THREO-ALDOSE 1-DEHYDROGENASE"/>
    <property type="match status" value="1"/>
</dbReference>
<dbReference type="CDD" id="cd19086">
    <property type="entry name" value="AKR_AKR11C1"/>
    <property type="match status" value="1"/>
</dbReference>